<dbReference type="SUPFAM" id="SSF49879">
    <property type="entry name" value="SMAD/FHA domain"/>
    <property type="match status" value="1"/>
</dbReference>
<feature type="domain" description="FHA" evidence="2">
    <location>
        <begin position="210"/>
        <end position="275"/>
    </location>
</feature>
<proteinExistence type="predicted"/>
<evidence type="ECO:0000313" key="3">
    <source>
        <dbReference type="EMBL" id="GMF65090.1"/>
    </source>
</evidence>
<evidence type="ECO:0000313" key="4">
    <source>
        <dbReference type="Proteomes" id="UP001165083"/>
    </source>
</evidence>
<keyword evidence="4" id="KW-1185">Reference proteome</keyword>
<dbReference type="AlphaFoldDB" id="A0A9W6YE04"/>
<dbReference type="CDD" id="cd00060">
    <property type="entry name" value="FHA"/>
    <property type="match status" value="1"/>
</dbReference>
<sequence>MQPRTVNAAVRKTDNPLAERGLPTVRSSSVQVEVDVADESVDFVQISHFLGSGAQESNTSPPFGSLATPYRVANVATTTAPSSKQVTKRQPFPFPHGRNLDTAKGISTPVLDSGGIRNSMSNPPMPSFDVDDVSSDEELMGIPGPDIPDPEISFSQEKLGDLSVTEKNLEETVVLALCDGLANSLTKAERDRMELLNLFTIALAQQPSPIMLGRDQFQDVFGDNIRGGMLSHLSRRHCLIHVESVPSQNDSAKMGVKVRVEDTSTNGIRVNGVQLKNGQTQELDLDDVDDLSLEYKLVRADPVPEKRTRKSRKSRHDGRYVRPSDKFSCALADLSNRFGLSPVEESEVVPPTQSPRAIAQEMRHQIPSGLVTTDARLSTKKEVETSNPELVQRIPVLTQRIQCVRSVSGIVCILHWANFRNAFADNIIR</sequence>
<evidence type="ECO:0000259" key="2">
    <source>
        <dbReference type="PROSITE" id="PS50006"/>
    </source>
</evidence>
<dbReference type="Proteomes" id="UP001165083">
    <property type="component" value="Unassembled WGS sequence"/>
</dbReference>
<evidence type="ECO:0000256" key="1">
    <source>
        <dbReference type="SAM" id="MobiDB-lite"/>
    </source>
</evidence>
<feature type="region of interest" description="Disordered" evidence="1">
    <location>
        <begin position="78"/>
        <end position="106"/>
    </location>
</feature>
<reference evidence="3" key="1">
    <citation type="submission" date="2023-04" db="EMBL/GenBank/DDBJ databases">
        <title>Phytophthora lilii NBRC 32176.</title>
        <authorList>
            <person name="Ichikawa N."/>
            <person name="Sato H."/>
            <person name="Tonouchi N."/>
        </authorList>
    </citation>
    <scope>NUCLEOTIDE SEQUENCE</scope>
    <source>
        <strain evidence="3">NBRC 32176</strain>
    </source>
</reference>
<organism evidence="3 4">
    <name type="scientific">Phytophthora lilii</name>
    <dbReference type="NCBI Taxonomy" id="2077276"/>
    <lineage>
        <taxon>Eukaryota</taxon>
        <taxon>Sar</taxon>
        <taxon>Stramenopiles</taxon>
        <taxon>Oomycota</taxon>
        <taxon>Peronosporomycetes</taxon>
        <taxon>Peronosporales</taxon>
        <taxon>Peronosporaceae</taxon>
        <taxon>Phytophthora</taxon>
    </lineage>
</organism>
<dbReference type="SMART" id="SM00240">
    <property type="entry name" value="FHA"/>
    <property type="match status" value="1"/>
</dbReference>
<gene>
    <name evidence="3" type="ORF">Plil01_001781200</name>
</gene>
<dbReference type="Pfam" id="PF00498">
    <property type="entry name" value="FHA"/>
    <property type="match status" value="1"/>
</dbReference>
<dbReference type="PROSITE" id="PS50006">
    <property type="entry name" value="FHA_DOMAIN"/>
    <property type="match status" value="1"/>
</dbReference>
<accession>A0A9W6YE04</accession>
<dbReference type="InterPro" id="IPR000253">
    <property type="entry name" value="FHA_dom"/>
</dbReference>
<protein>
    <submittedName>
        <fullName evidence="3">Unnamed protein product</fullName>
    </submittedName>
</protein>
<dbReference type="InterPro" id="IPR008984">
    <property type="entry name" value="SMAD_FHA_dom_sf"/>
</dbReference>
<name>A0A9W6YE04_9STRA</name>
<dbReference type="Gene3D" id="2.60.200.20">
    <property type="match status" value="1"/>
</dbReference>
<dbReference type="OrthoDB" id="69360at2759"/>
<comment type="caution">
    <text evidence="3">The sequence shown here is derived from an EMBL/GenBank/DDBJ whole genome shotgun (WGS) entry which is preliminary data.</text>
</comment>
<dbReference type="EMBL" id="BSXW01012446">
    <property type="protein sequence ID" value="GMF65090.1"/>
    <property type="molecule type" value="Genomic_DNA"/>
</dbReference>